<dbReference type="AlphaFoldDB" id="A0A2V4NLR0"/>
<feature type="transmembrane region" description="Helical" evidence="2">
    <location>
        <begin position="6"/>
        <end position="27"/>
    </location>
</feature>
<feature type="region of interest" description="Disordered" evidence="1">
    <location>
        <begin position="84"/>
        <end position="112"/>
    </location>
</feature>
<dbReference type="PANTHER" id="PTHR48098:SF1">
    <property type="entry name" value="DIACYLGLYCEROL ACYLTRANSFERASE_MYCOLYLTRANSFERASE AG85A"/>
    <property type="match status" value="1"/>
</dbReference>
<comment type="caution">
    <text evidence="3">The sequence shown here is derived from an EMBL/GenBank/DDBJ whole genome shotgun (WGS) entry which is preliminary data.</text>
</comment>
<sequence length="376" mass="40062">MQLTGQPFLILTIILVPVSIAVALLLWGRVKGPKPLQAAARLAMLLFCQATAVTMVFVMVNNANLIYGNWDDLLGSDSHVRSVSSPPAAAADAGKPGNDGKPAPAKGVQKFKPVDDPLVPSDVQTTDLKGQLSGVDGEVNVWLPPQYNDPAYKDKKFPVVELFPGFPGSSKTWFGSLKVSDQLKPLMASGQVTPFILVSPRTQLISTTVDTGCADVPGKVNADTWLSRDVPQMVLDNFRADPSPDRWAVAGYSAGAHCADRMALLHPDRYRAGISLSGYSNPGAENLALTAKDPKLKETANPLYILQHAATPPKTALYQSGDKGDGYEDGQALAAAAKAPTAVTVVETNGPHTPALWRPMLPDVFKWLSGIIPAQH</sequence>
<dbReference type="Pfam" id="PF00756">
    <property type="entry name" value="Esterase"/>
    <property type="match status" value="1"/>
</dbReference>
<keyword evidence="4" id="KW-1185">Reference proteome</keyword>
<organism evidence="3 4">
    <name type="scientific">Streptomyces tateyamensis</name>
    <dbReference type="NCBI Taxonomy" id="565073"/>
    <lineage>
        <taxon>Bacteria</taxon>
        <taxon>Bacillati</taxon>
        <taxon>Actinomycetota</taxon>
        <taxon>Actinomycetes</taxon>
        <taxon>Kitasatosporales</taxon>
        <taxon>Streptomycetaceae</taxon>
        <taxon>Streptomyces</taxon>
    </lineage>
</organism>
<gene>
    <name evidence="3" type="ORF">C7C46_21555</name>
</gene>
<dbReference type="InterPro" id="IPR050583">
    <property type="entry name" value="Mycobacterial_A85_antigen"/>
</dbReference>
<keyword evidence="2" id="KW-1133">Transmembrane helix</keyword>
<name>A0A2V4NLR0_9ACTN</name>
<evidence type="ECO:0000313" key="4">
    <source>
        <dbReference type="Proteomes" id="UP000248039"/>
    </source>
</evidence>
<reference evidence="3 4" key="1">
    <citation type="submission" date="2018-03" db="EMBL/GenBank/DDBJ databases">
        <title>Bioinformatic expansion and discovery of thiopeptide antibiotics.</title>
        <authorList>
            <person name="Schwalen C.J."/>
            <person name="Hudson G.A."/>
            <person name="Mitchell D.A."/>
        </authorList>
    </citation>
    <scope>NUCLEOTIDE SEQUENCE [LARGE SCALE GENOMIC DNA]</scope>
    <source>
        <strain evidence="3 4">ATCC 21389</strain>
    </source>
</reference>
<evidence type="ECO:0000256" key="1">
    <source>
        <dbReference type="SAM" id="MobiDB-lite"/>
    </source>
</evidence>
<keyword evidence="2" id="KW-0812">Transmembrane</keyword>
<dbReference type="InterPro" id="IPR029058">
    <property type="entry name" value="AB_hydrolase_fold"/>
</dbReference>
<dbReference type="SUPFAM" id="SSF53474">
    <property type="entry name" value="alpha/beta-Hydrolases"/>
    <property type="match status" value="1"/>
</dbReference>
<keyword evidence="2" id="KW-0472">Membrane</keyword>
<evidence type="ECO:0000313" key="3">
    <source>
        <dbReference type="EMBL" id="PYC76771.1"/>
    </source>
</evidence>
<proteinExistence type="predicted"/>
<dbReference type="RefSeq" id="WP_110671526.1">
    <property type="nucleotide sequence ID" value="NZ_PYBW01000081.1"/>
</dbReference>
<protein>
    <submittedName>
        <fullName evidence="3">Esterase</fullName>
    </submittedName>
</protein>
<dbReference type="GO" id="GO:0016747">
    <property type="term" value="F:acyltransferase activity, transferring groups other than amino-acyl groups"/>
    <property type="evidence" value="ECO:0007669"/>
    <property type="project" value="TreeGrafter"/>
</dbReference>
<accession>A0A2V4NLR0</accession>
<dbReference type="EMBL" id="PYBW01000081">
    <property type="protein sequence ID" value="PYC76771.1"/>
    <property type="molecule type" value="Genomic_DNA"/>
</dbReference>
<dbReference type="Proteomes" id="UP000248039">
    <property type="component" value="Unassembled WGS sequence"/>
</dbReference>
<dbReference type="OrthoDB" id="3670437at2"/>
<dbReference type="InterPro" id="IPR000801">
    <property type="entry name" value="Esterase-like"/>
</dbReference>
<evidence type="ECO:0000256" key="2">
    <source>
        <dbReference type="SAM" id="Phobius"/>
    </source>
</evidence>
<dbReference type="PANTHER" id="PTHR48098">
    <property type="entry name" value="ENTEROCHELIN ESTERASE-RELATED"/>
    <property type="match status" value="1"/>
</dbReference>
<dbReference type="Gene3D" id="3.40.50.1820">
    <property type="entry name" value="alpha/beta hydrolase"/>
    <property type="match status" value="1"/>
</dbReference>
<feature type="compositionally biased region" description="Low complexity" evidence="1">
    <location>
        <begin position="86"/>
        <end position="101"/>
    </location>
</feature>
<feature type="transmembrane region" description="Helical" evidence="2">
    <location>
        <begin position="39"/>
        <end position="60"/>
    </location>
</feature>